<name>A0A367F324_9ACTN</name>
<dbReference type="CDD" id="cd02440">
    <property type="entry name" value="AdoMet_MTases"/>
    <property type="match status" value="1"/>
</dbReference>
<evidence type="ECO:0000259" key="4">
    <source>
        <dbReference type="Pfam" id="PF01555"/>
    </source>
</evidence>
<evidence type="ECO:0000313" key="5">
    <source>
        <dbReference type="EMBL" id="RCG24746.1"/>
    </source>
</evidence>
<evidence type="ECO:0000256" key="1">
    <source>
        <dbReference type="ARBA" id="ARBA00022603"/>
    </source>
</evidence>
<evidence type="ECO:0000256" key="3">
    <source>
        <dbReference type="RuleBase" id="RU362026"/>
    </source>
</evidence>
<dbReference type="Proteomes" id="UP000252914">
    <property type="component" value="Unassembled WGS sequence"/>
</dbReference>
<dbReference type="EC" id="2.1.1.-" evidence="3"/>
<proteinExistence type="inferred from homology"/>
<reference evidence="5 6" key="1">
    <citation type="submission" date="2018-06" db="EMBL/GenBank/DDBJ databases">
        <title>Streptomyces reniochalinae sp. nov. and Streptomyces diacarnus sp. nov. from marine sponges.</title>
        <authorList>
            <person name="Li L."/>
        </authorList>
    </citation>
    <scope>NUCLEOTIDE SEQUENCE [LARGE SCALE GENOMIC DNA]</scope>
    <source>
        <strain evidence="5 6">LHW51701</strain>
    </source>
</reference>
<keyword evidence="2 5" id="KW-0808">Transferase</keyword>
<protein>
    <recommendedName>
        <fullName evidence="3">Methyltransferase</fullName>
        <ecNumber evidence="3">2.1.1.-</ecNumber>
    </recommendedName>
</protein>
<evidence type="ECO:0000256" key="2">
    <source>
        <dbReference type="ARBA" id="ARBA00022679"/>
    </source>
</evidence>
<dbReference type="Gene3D" id="3.40.50.150">
    <property type="entry name" value="Vaccinia Virus protein VP39"/>
    <property type="match status" value="2"/>
</dbReference>
<dbReference type="AlphaFoldDB" id="A0A367F324"/>
<accession>A0A367F324</accession>
<organism evidence="5 6">
    <name type="scientific">Streptomyces diacarni</name>
    <dbReference type="NCBI Taxonomy" id="2800381"/>
    <lineage>
        <taxon>Bacteria</taxon>
        <taxon>Bacillati</taxon>
        <taxon>Actinomycetota</taxon>
        <taxon>Actinomycetes</taxon>
        <taxon>Kitasatosporales</taxon>
        <taxon>Streptomycetaceae</taxon>
        <taxon>Streptomyces</taxon>
    </lineage>
</organism>
<gene>
    <name evidence="5" type="ORF">DTL70_10415</name>
</gene>
<dbReference type="GO" id="GO:0003677">
    <property type="term" value="F:DNA binding"/>
    <property type="evidence" value="ECO:0007669"/>
    <property type="project" value="InterPro"/>
</dbReference>
<dbReference type="InterPro" id="IPR029063">
    <property type="entry name" value="SAM-dependent_MTases_sf"/>
</dbReference>
<keyword evidence="6" id="KW-1185">Reference proteome</keyword>
<feature type="domain" description="DNA methylase N-4/N-6" evidence="4">
    <location>
        <begin position="34"/>
        <end position="83"/>
    </location>
</feature>
<dbReference type="PRINTS" id="PR00508">
    <property type="entry name" value="S21N4MTFRASE"/>
</dbReference>
<dbReference type="InterPro" id="IPR001091">
    <property type="entry name" value="RM_Methyltransferase"/>
</dbReference>
<dbReference type="GO" id="GO:0032259">
    <property type="term" value="P:methylation"/>
    <property type="evidence" value="ECO:0007669"/>
    <property type="project" value="UniProtKB-KW"/>
</dbReference>
<dbReference type="Pfam" id="PF01555">
    <property type="entry name" value="N6_N4_Mtase"/>
    <property type="match status" value="1"/>
</dbReference>
<dbReference type="GO" id="GO:0005737">
    <property type="term" value="C:cytoplasm"/>
    <property type="evidence" value="ECO:0007669"/>
    <property type="project" value="TreeGrafter"/>
</dbReference>
<dbReference type="GO" id="GO:0008170">
    <property type="term" value="F:N-methyltransferase activity"/>
    <property type="evidence" value="ECO:0007669"/>
    <property type="project" value="InterPro"/>
</dbReference>
<dbReference type="SUPFAM" id="SSF53335">
    <property type="entry name" value="S-adenosyl-L-methionine-dependent methyltransferases"/>
    <property type="match status" value="1"/>
</dbReference>
<sequence length="226" mass="25058">MTRMGISSWRVLGAEDPEFAQEEAAGQSGLVSQLRPLIAELTAPGDLVFDPFAGWGTTLVACAAEGRRGVGIEINPDRARQARQRVARHPEQRMLCGDARKPPLDPDSVDLVLCDLPYFGTDLDQTAPDPGQLYALRDYDTYLAALDEAFAAIAAVMRPGAHAVIAVQNRRIADRFVPLAWDAARVLGRHLTLGDERVHLYDWPVKDEDDPMRTNRSHEYLLMARK</sequence>
<dbReference type="EMBL" id="QOIN01000039">
    <property type="protein sequence ID" value="RCG24746.1"/>
    <property type="molecule type" value="Genomic_DNA"/>
</dbReference>
<dbReference type="InterPro" id="IPR002941">
    <property type="entry name" value="DNA_methylase_N4/N6"/>
</dbReference>
<keyword evidence="1 5" id="KW-0489">Methyltransferase</keyword>
<evidence type="ECO:0000313" key="6">
    <source>
        <dbReference type="Proteomes" id="UP000252914"/>
    </source>
</evidence>
<dbReference type="PANTHER" id="PTHR13370:SF3">
    <property type="entry name" value="TRNA (GUANINE(10)-N2)-METHYLTRANSFERASE HOMOLOG"/>
    <property type="match status" value="1"/>
</dbReference>
<dbReference type="PANTHER" id="PTHR13370">
    <property type="entry name" value="RNA METHYLASE-RELATED"/>
    <property type="match status" value="1"/>
</dbReference>
<comment type="caution">
    <text evidence="5">The sequence shown here is derived from an EMBL/GenBank/DDBJ whole genome shotgun (WGS) entry which is preliminary data.</text>
</comment>
<comment type="similarity">
    <text evidence="3">Belongs to the N(4)/N(6)-methyltransferase family.</text>
</comment>